<name>A0ABQ9DT42_9PASS</name>
<reference evidence="2" key="1">
    <citation type="submission" date="2019-10" db="EMBL/GenBank/DDBJ databases">
        <authorList>
            <person name="Soares A.E.R."/>
            <person name="Aleixo A."/>
            <person name="Schneider P."/>
            <person name="Miyaki C.Y."/>
            <person name="Schneider M.P."/>
            <person name="Mello C."/>
            <person name="Vasconcelos A.T.R."/>
        </authorList>
    </citation>
    <scope>NUCLEOTIDE SEQUENCE</scope>
    <source>
        <tissue evidence="2">Muscle</tissue>
    </source>
</reference>
<comment type="caution">
    <text evidence="2">The sequence shown here is derived from an EMBL/GenBank/DDBJ whole genome shotgun (WGS) entry which is preliminary data.</text>
</comment>
<protein>
    <submittedName>
        <fullName evidence="2">Uncharacterized protein</fullName>
    </submittedName>
</protein>
<dbReference type="EMBL" id="WHWB01031958">
    <property type="protein sequence ID" value="KAJ7427401.1"/>
    <property type="molecule type" value="Genomic_DNA"/>
</dbReference>
<proteinExistence type="predicted"/>
<feature type="region of interest" description="Disordered" evidence="1">
    <location>
        <begin position="1"/>
        <end position="23"/>
    </location>
</feature>
<evidence type="ECO:0000313" key="3">
    <source>
        <dbReference type="Proteomes" id="UP001145742"/>
    </source>
</evidence>
<evidence type="ECO:0000313" key="2">
    <source>
        <dbReference type="EMBL" id="KAJ7427401.1"/>
    </source>
</evidence>
<gene>
    <name evidence="2" type="ORF">WISP_07512</name>
</gene>
<evidence type="ECO:0000256" key="1">
    <source>
        <dbReference type="SAM" id="MobiDB-lite"/>
    </source>
</evidence>
<organism evidence="2 3">
    <name type="scientific">Willisornis vidua</name>
    <name type="common">Xingu scale-backed antbird</name>
    <dbReference type="NCBI Taxonomy" id="1566151"/>
    <lineage>
        <taxon>Eukaryota</taxon>
        <taxon>Metazoa</taxon>
        <taxon>Chordata</taxon>
        <taxon>Craniata</taxon>
        <taxon>Vertebrata</taxon>
        <taxon>Euteleostomi</taxon>
        <taxon>Archelosauria</taxon>
        <taxon>Archosauria</taxon>
        <taxon>Dinosauria</taxon>
        <taxon>Saurischia</taxon>
        <taxon>Theropoda</taxon>
        <taxon>Coelurosauria</taxon>
        <taxon>Aves</taxon>
        <taxon>Neognathae</taxon>
        <taxon>Neoaves</taxon>
        <taxon>Telluraves</taxon>
        <taxon>Australaves</taxon>
        <taxon>Passeriformes</taxon>
        <taxon>Thamnophilidae</taxon>
        <taxon>Willisornis</taxon>
    </lineage>
</organism>
<keyword evidence="3" id="KW-1185">Reference proteome</keyword>
<accession>A0ABQ9DT42</accession>
<sequence>MLELLRFGGTGKGSQGGLEKESMGGAEVLVPCGRVFEVPVSEGPGGKCEAIPPCPVTTVPDEQSHFPEGPFRYWEVALGSPPNLLFSRLNSPSFLSLSS</sequence>
<dbReference type="Proteomes" id="UP001145742">
    <property type="component" value="Unassembled WGS sequence"/>
</dbReference>